<dbReference type="HAMAP" id="MF_01026">
    <property type="entry name" value="LeuC_type1"/>
    <property type="match status" value="1"/>
</dbReference>
<dbReference type="NCBIfam" id="TIGR00170">
    <property type="entry name" value="leuC"/>
    <property type="match status" value="1"/>
</dbReference>
<evidence type="ECO:0000259" key="20">
    <source>
        <dbReference type="Pfam" id="PF00694"/>
    </source>
</evidence>
<comment type="similarity">
    <text evidence="5">Belongs to the aconitase/IPM isomerase family.</text>
</comment>
<evidence type="ECO:0000256" key="1">
    <source>
        <dbReference type="ARBA" id="ARBA00000491"/>
    </source>
</evidence>
<gene>
    <name evidence="21" type="ORF">PHLCEN_2v10484</name>
</gene>
<name>A0A2R6NMJ3_9APHY</name>
<dbReference type="EC" id="4.2.1.33" evidence="6"/>
<dbReference type="InterPro" id="IPR004430">
    <property type="entry name" value="3-IsopropMal_deHydase_lsu"/>
</dbReference>
<keyword evidence="12" id="KW-0408">Iron</keyword>
<dbReference type="GO" id="GO:0003861">
    <property type="term" value="F:3-isopropylmalate dehydratase activity"/>
    <property type="evidence" value="ECO:0007669"/>
    <property type="project" value="UniProtKB-EC"/>
</dbReference>
<keyword evidence="11" id="KW-0479">Metal-binding</keyword>
<dbReference type="PANTHER" id="PTHR43822:SF9">
    <property type="entry name" value="3-ISOPROPYLMALATE DEHYDRATASE"/>
    <property type="match status" value="1"/>
</dbReference>
<feature type="compositionally biased region" description="Low complexity" evidence="18">
    <location>
        <begin position="775"/>
        <end position="789"/>
    </location>
</feature>
<evidence type="ECO:0000256" key="12">
    <source>
        <dbReference type="ARBA" id="ARBA00023004"/>
    </source>
</evidence>
<evidence type="ECO:0000256" key="9">
    <source>
        <dbReference type="ARBA" id="ARBA00022485"/>
    </source>
</evidence>
<comment type="pathway">
    <text evidence="4">Amino-acid biosynthesis; L-leucine biosynthesis; L-leucine from 3-methyl-2-oxobutanoate: step 2/4.</text>
</comment>
<dbReference type="InterPro" id="IPR036008">
    <property type="entry name" value="Aconitase_4Fe-4S_dom"/>
</dbReference>
<comment type="catalytic activity">
    <reaction evidence="1">
        <text>(2R,3S)-3-isopropylmalate = (2S)-2-isopropylmalate</text>
        <dbReference type="Rhea" id="RHEA:32287"/>
        <dbReference type="ChEBI" id="CHEBI:1178"/>
        <dbReference type="ChEBI" id="CHEBI:35121"/>
        <dbReference type="EC" id="4.2.1.33"/>
    </reaction>
</comment>
<dbReference type="NCBIfam" id="TIGR00171">
    <property type="entry name" value="leuD"/>
    <property type="match status" value="1"/>
</dbReference>
<feature type="compositionally biased region" description="Pro residues" evidence="18">
    <location>
        <begin position="1104"/>
        <end position="1122"/>
    </location>
</feature>
<evidence type="ECO:0000256" key="11">
    <source>
        <dbReference type="ARBA" id="ARBA00022723"/>
    </source>
</evidence>
<dbReference type="InterPro" id="IPR004431">
    <property type="entry name" value="3-IsopropMal_deHydase_ssu"/>
</dbReference>
<accession>A0A2R6NMJ3</accession>
<dbReference type="InterPro" id="IPR001030">
    <property type="entry name" value="Acoase/IPM_deHydtase_lsu_aba"/>
</dbReference>
<dbReference type="PRINTS" id="PR00415">
    <property type="entry name" value="ACONITASE"/>
</dbReference>
<dbReference type="UniPathway" id="UPA00048">
    <property type="reaction ID" value="UER00071"/>
</dbReference>
<dbReference type="InterPro" id="IPR015931">
    <property type="entry name" value="Acnase/IPM_dHydase_lsu_aba_1/3"/>
</dbReference>
<feature type="compositionally biased region" description="Basic and acidic residues" evidence="18">
    <location>
        <begin position="756"/>
        <end position="774"/>
    </location>
</feature>
<evidence type="ECO:0000313" key="21">
    <source>
        <dbReference type="EMBL" id="PSR73565.1"/>
    </source>
</evidence>
<evidence type="ECO:0000256" key="13">
    <source>
        <dbReference type="ARBA" id="ARBA00023014"/>
    </source>
</evidence>
<feature type="region of interest" description="Disordered" evidence="18">
    <location>
        <begin position="1084"/>
        <end position="1133"/>
    </location>
</feature>
<evidence type="ECO:0000256" key="8">
    <source>
        <dbReference type="ARBA" id="ARBA00022430"/>
    </source>
</evidence>
<evidence type="ECO:0000256" key="15">
    <source>
        <dbReference type="ARBA" id="ARBA00023304"/>
    </source>
</evidence>
<evidence type="ECO:0000256" key="6">
    <source>
        <dbReference type="ARBA" id="ARBA00011998"/>
    </source>
</evidence>
<feature type="region of interest" description="Disordered" evidence="18">
    <location>
        <begin position="1276"/>
        <end position="1383"/>
    </location>
</feature>
<dbReference type="PROSITE" id="PS01244">
    <property type="entry name" value="ACONITASE_2"/>
    <property type="match status" value="1"/>
</dbReference>
<dbReference type="InterPro" id="IPR000573">
    <property type="entry name" value="AconitaseA/IPMdHydase_ssu_swvl"/>
</dbReference>
<dbReference type="GO" id="GO:0009098">
    <property type="term" value="P:L-leucine biosynthetic process"/>
    <property type="evidence" value="ECO:0007669"/>
    <property type="project" value="UniProtKB-UniPathway"/>
</dbReference>
<dbReference type="InterPro" id="IPR033940">
    <property type="entry name" value="IPMI_Swivel"/>
</dbReference>
<dbReference type="SUPFAM" id="SSF53732">
    <property type="entry name" value="Aconitase iron-sulfur domain"/>
    <property type="match status" value="1"/>
</dbReference>
<comment type="caution">
    <text evidence="21">The sequence shown here is derived from an EMBL/GenBank/DDBJ whole genome shotgun (WGS) entry which is preliminary data.</text>
</comment>
<feature type="domain" description="Aconitase/3-isopropylmalate dehydratase large subunit alpha/beta/alpha" evidence="19">
    <location>
        <begin position="13"/>
        <end position="473"/>
    </location>
</feature>
<evidence type="ECO:0000256" key="4">
    <source>
        <dbReference type="ARBA" id="ARBA00004729"/>
    </source>
</evidence>
<comment type="function">
    <text evidence="3">Catalyzes the isomerization between 2-isopropylmalate and 3-isopropylmalate, via the formation of 2-isopropylmaleate.</text>
</comment>
<dbReference type="InterPro" id="IPR033941">
    <property type="entry name" value="IPMI_cat"/>
</dbReference>
<keyword evidence="8" id="KW-0432">Leucine biosynthesis</keyword>
<evidence type="ECO:0000256" key="14">
    <source>
        <dbReference type="ARBA" id="ARBA00023239"/>
    </source>
</evidence>
<evidence type="ECO:0000313" key="22">
    <source>
        <dbReference type="Proteomes" id="UP000186601"/>
    </source>
</evidence>
<dbReference type="Gene3D" id="3.30.499.10">
    <property type="entry name" value="Aconitase, domain 3"/>
    <property type="match status" value="2"/>
</dbReference>
<feature type="region of interest" description="Disordered" evidence="18">
    <location>
        <begin position="1162"/>
        <end position="1227"/>
    </location>
</feature>
<feature type="region of interest" description="Disordered" evidence="18">
    <location>
        <begin position="804"/>
        <end position="825"/>
    </location>
</feature>
<dbReference type="NCBIfam" id="NF002458">
    <property type="entry name" value="PRK01641.1"/>
    <property type="match status" value="1"/>
</dbReference>
<evidence type="ECO:0000256" key="18">
    <source>
        <dbReference type="SAM" id="MobiDB-lite"/>
    </source>
</evidence>
<evidence type="ECO:0000256" key="7">
    <source>
        <dbReference type="ARBA" id="ARBA00014371"/>
    </source>
</evidence>
<dbReference type="GO" id="GO:0051539">
    <property type="term" value="F:4 iron, 4 sulfur cluster binding"/>
    <property type="evidence" value="ECO:0007669"/>
    <property type="project" value="UniProtKB-KW"/>
</dbReference>
<feature type="compositionally biased region" description="Polar residues" evidence="18">
    <location>
        <begin position="1354"/>
        <end position="1364"/>
    </location>
</feature>
<dbReference type="OrthoDB" id="2279155at2759"/>
<evidence type="ECO:0000256" key="17">
    <source>
        <dbReference type="ARBA" id="ARBA00033368"/>
    </source>
</evidence>
<dbReference type="CDD" id="cd01577">
    <property type="entry name" value="IPMI_Swivel"/>
    <property type="match status" value="1"/>
</dbReference>
<dbReference type="FunFam" id="3.30.499.10:FF:000007">
    <property type="entry name" value="3-isopropylmalate dehydratase large subunit"/>
    <property type="match status" value="1"/>
</dbReference>
<dbReference type="SUPFAM" id="SSF52016">
    <property type="entry name" value="LeuD/IlvD-like"/>
    <property type="match status" value="1"/>
</dbReference>
<evidence type="ECO:0000259" key="19">
    <source>
        <dbReference type="Pfam" id="PF00330"/>
    </source>
</evidence>
<feature type="compositionally biased region" description="Polar residues" evidence="18">
    <location>
        <begin position="1171"/>
        <end position="1181"/>
    </location>
</feature>
<evidence type="ECO:0000256" key="3">
    <source>
        <dbReference type="ARBA" id="ARBA00002695"/>
    </source>
</evidence>
<dbReference type="PANTHER" id="PTHR43822">
    <property type="entry name" value="HOMOACONITASE, MITOCHONDRIAL-RELATED"/>
    <property type="match status" value="1"/>
</dbReference>
<reference evidence="21 22" key="1">
    <citation type="submission" date="2018-02" db="EMBL/GenBank/DDBJ databases">
        <title>Genome sequence of the basidiomycete white-rot fungus Phlebia centrifuga.</title>
        <authorList>
            <person name="Granchi Z."/>
            <person name="Peng M."/>
            <person name="de Vries R.P."/>
            <person name="Hilden K."/>
            <person name="Makela M.R."/>
            <person name="Grigoriev I."/>
            <person name="Riley R."/>
        </authorList>
    </citation>
    <scope>NUCLEOTIDE SEQUENCE [LARGE SCALE GENOMIC DNA]</scope>
    <source>
        <strain evidence="21 22">FBCC195</strain>
    </source>
</reference>
<keyword evidence="10" id="KW-0028">Amino-acid biosynthesis</keyword>
<keyword evidence="13" id="KW-0411">Iron-sulfur</keyword>
<organism evidence="21 22">
    <name type="scientific">Hermanssonia centrifuga</name>
    <dbReference type="NCBI Taxonomy" id="98765"/>
    <lineage>
        <taxon>Eukaryota</taxon>
        <taxon>Fungi</taxon>
        <taxon>Dikarya</taxon>
        <taxon>Basidiomycota</taxon>
        <taxon>Agaricomycotina</taxon>
        <taxon>Agaricomycetes</taxon>
        <taxon>Polyporales</taxon>
        <taxon>Meruliaceae</taxon>
        <taxon>Hermanssonia</taxon>
    </lineage>
</organism>
<comment type="cofactor">
    <cofactor evidence="2">
        <name>[4Fe-4S] cluster</name>
        <dbReference type="ChEBI" id="CHEBI:49883"/>
    </cofactor>
</comment>
<keyword evidence="9" id="KW-0004">4Fe-4S</keyword>
<feature type="compositionally biased region" description="Polar residues" evidence="18">
    <location>
        <begin position="958"/>
        <end position="980"/>
    </location>
</feature>
<dbReference type="Pfam" id="PF00330">
    <property type="entry name" value="Aconitase"/>
    <property type="match status" value="1"/>
</dbReference>
<feature type="compositionally biased region" description="Polar residues" evidence="18">
    <location>
        <begin position="1327"/>
        <end position="1346"/>
    </location>
</feature>
<protein>
    <recommendedName>
        <fullName evidence="7">3-isopropylmalate dehydratase</fullName>
        <ecNumber evidence="6">4.2.1.33</ecNumber>
    </recommendedName>
    <alternativeName>
        <fullName evidence="16">Alpha-IPM isomerase</fullName>
    </alternativeName>
    <alternativeName>
        <fullName evidence="17">Isopropylmalate isomerase</fullName>
    </alternativeName>
</protein>
<evidence type="ECO:0000256" key="16">
    <source>
        <dbReference type="ARBA" id="ARBA00031631"/>
    </source>
</evidence>
<dbReference type="Gene3D" id="3.20.19.10">
    <property type="entry name" value="Aconitase, domain 4"/>
    <property type="match status" value="1"/>
</dbReference>
<feature type="region of interest" description="Disordered" evidence="18">
    <location>
        <begin position="940"/>
        <end position="996"/>
    </location>
</feature>
<dbReference type="InterPro" id="IPR050067">
    <property type="entry name" value="IPM_dehydratase_rel_enz"/>
</dbReference>
<dbReference type="NCBIfam" id="NF004016">
    <property type="entry name" value="PRK05478.1"/>
    <property type="match status" value="1"/>
</dbReference>
<feature type="domain" description="Aconitase A/isopropylmalate dehydratase small subunit swivel" evidence="20">
    <location>
        <begin position="539"/>
        <end position="661"/>
    </location>
</feature>
<keyword evidence="22" id="KW-1185">Reference proteome</keyword>
<dbReference type="InterPro" id="IPR015928">
    <property type="entry name" value="Aconitase/3IPM_dehydase_swvl"/>
</dbReference>
<evidence type="ECO:0000256" key="10">
    <source>
        <dbReference type="ARBA" id="ARBA00022605"/>
    </source>
</evidence>
<dbReference type="NCBIfam" id="NF009116">
    <property type="entry name" value="PRK12466.1"/>
    <property type="match status" value="1"/>
</dbReference>
<evidence type="ECO:0000256" key="2">
    <source>
        <dbReference type="ARBA" id="ARBA00001966"/>
    </source>
</evidence>
<evidence type="ECO:0000256" key="5">
    <source>
        <dbReference type="ARBA" id="ARBA00007185"/>
    </source>
</evidence>
<feature type="region of interest" description="Disordered" evidence="18">
    <location>
        <begin position="752"/>
        <end position="791"/>
    </location>
</feature>
<dbReference type="STRING" id="98765.A0A2R6NMJ3"/>
<dbReference type="PROSITE" id="PS00450">
    <property type="entry name" value="ACONITASE_1"/>
    <property type="match status" value="1"/>
</dbReference>
<dbReference type="FunFam" id="3.20.19.10:FF:000003">
    <property type="entry name" value="3-isopropylmalate dehydratase small subunit"/>
    <property type="match status" value="1"/>
</dbReference>
<dbReference type="EMBL" id="MLYV02001069">
    <property type="protein sequence ID" value="PSR73565.1"/>
    <property type="molecule type" value="Genomic_DNA"/>
</dbReference>
<dbReference type="HAMAP" id="MF_01031">
    <property type="entry name" value="LeuD_type1"/>
    <property type="match status" value="1"/>
</dbReference>
<sequence>MPAPVHPPRTLYDKIWDDHVIDSQEDGLSLIYIDRHLVHEVTSPQAFEGLRTAGRPVRRPDCTLATVDHNVPTASRKNFVNVQSFIVEPDSRAQCQALEENVKEFGLTYFGMTDRRQGIVHIIGPEEGFTLPGITCVCGDSHTSTHGAFGSLAFGIGTSEVEHVLATQTLLQRKAKNMRITVEGGLNEGVTSKDVILHIIGVIGTAGGTGTVIEYAGSIIRGFSMEARMSICNMSIEAGARAGMIAPDDITFEYLRNRPLAPKGEEWDRAVAYWRSLKTDDEAKFDIEVNIRGEDIIPTVTWGTSPQDVVPITGSVPDPAEISDPVKRASVERSLKYMGLTPNTPMQEVKVDKVFIGSCTNSRIEDLRSAAKIIIAAGPDAKVVDGVYAMIVPGSGLIKQQAEAEGLDVIFKRAGFDWREAGCSMCLGMNPDQLEPGERCASTSNRNFEGRQGAGGRTHLVSPAMAAAAAITGKLTDVRIFLGPEAQAKASNGPKLKFISHYEFLTDPVLPSPTPEKVVAATDGSGATLPPAESPSVVQKFTTVKGIAAPLHIDNVDTDMIIPKQFLKTLKRTGLADALFFAMRKDPSTGKDTDFVLNREPYTRSKILVCDGENFGCGSSREHAPWSLNDFGIRCIIAPSFADIFRNNTMQNGMLPVTLPKEVCKELTADAEAGLELEVDLEKQEVRRANGKPAIPFTSDPFRRHCLINGLDDIALTLQKAPSIETFEKRRSETWPWLDGFGYKGKIPISSAKQTKKMEWDSDQEQRPVLKRGDSSSSKSSSEYSLESLDGGKLATTSQDLRFQPVAHGHHTRRPSVPTQESVDRRRLAIVEVDSALPSSVSRRGSGRENRGDFDLGVFVPSTLLARRGIHVNGLALVAPPDASPSTYTDLTPPPSAPVVVGGRFPAAGSASAVHHHSRSASEAVGGWTNLRHKTSRDVGIVGTGSRRPVLSRREQHQTPVDDQSLQAPIFQTPTKSRSPSPAVHTPDLSDSATSSFSEFNRATPGYHMSVGGHEEAHTPAIGEGKDILQPVVGPVITNLESEQVLRLQRMQSPDLTEPVSPSVFSQVPSPVSSYLYYQPGVHSTAGPLPPPPKLVFEADKPPGEAPPRPPRTIRTPLPPGPSITLSSPPTHDLDALKESLQLPSSVSAVLASRSNSRVELIRNGTDKSEVSNGNKNSDSPSFGRDTKRSHSVHRREGAFPPSVGSTSTPENSPLADSAEPDPDSLRQTIIHSSTPHIYAEQLVVTSEPEVIDESEIDNGSGWRLHRENSWISLREEARRTSSPNGRAYPSLSKRSLSRSLSRSPSLQSPPPPPKIARGLGVEDLRTPSSGGNSSNPFRATLTNLKRFSALPRTPSQMSLVSKPSSDRHSRTPSPSYISPPITSPRDRIVNAWPDAMQFRDILAKSSTRERSAAYARKIQELSTYDSGLRDWIIATKARRTSPVHTLRL</sequence>
<dbReference type="Proteomes" id="UP000186601">
    <property type="component" value="Unassembled WGS sequence"/>
</dbReference>
<keyword evidence="15" id="KW-0100">Branched-chain amino acid biosynthesis</keyword>
<dbReference type="GO" id="GO:0009316">
    <property type="term" value="C:3-isopropylmalate dehydratase complex"/>
    <property type="evidence" value="ECO:0007669"/>
    <property type="project" value="InterPro"/>
</dbReference>
<dbReference type="CDD" id="cd01583">
    <property type="entry name" value="IPMI"/>
    <property type="match status" value="1"/>
</dbReference>
<dbReference type="InterPro" id="IPR018136">
    <property type="entry name" value="Aconitase_4Fe-4S_BS"/>
</dbReference>
<feature type="compositionally biased region" description="Low complexity" evidence="18">
    <location>
        <begin position="1290"/>
        <end position="1307"/>
    </location>
</feature>
<proteinExistence type="inferred from homology"/>
<dbReference type="Pfam" id="PF00694">
    <property type="entry name" value="Aconitase_C"/>
    <property type="match status" value="1"/>
</dbReference>
<keyword evidence="14" id="KW-0456">Lyase</keyword>
<dbReference type="GO" id="GO:0046872">
    <property type="term" value="F:metal ion binding"/>
    <property type="evidence" value="ECO:0007669"/>
    <property type="project" value="UniProtKB-KW"/>
</dbReference>
<feature type="compositionally biased region" description="Low complexity" evidence="18">
    <location>
        <begin position="1372"/>
        <end position="1381"/>
    </location>
</feature>
<dbReference type="FunFam" id="3.30.499.10:FF:000006">
    <property type="entry name" value="3-isopropylmalate dehydratase large subunit"/>
    <property type="match status" value="1"/>
</dbReference>